<dbReference type="EMBL" id="SWLB01000014">
    <property type="protein sequence ID" value="KAF3330064.1"/>
    <property type="molecule type" value="Genomic_DNA"/>
</dbReference>
<gene>
    <name evidence="2" type="ORF">FCM35_KLT05395</name>
</gene>
<feature type="region of interest" description="Disordered" evidence="1">
    <location>
        <begin position="24"/>
        <end position="44"/>
    </location>
</feature>
<dbReference type="Proteomes" id="UP000623129">
    <property type="component" value="Unassembled WGS sequence"/>
</dbReference>
<proteinExistence type="predicted"/>
<evidence type="ECO:0000313" key="3">
    <source>
        <dbReference type="Proteomes" id="UP000623129"/>
    </source>
</evidence>
<feature type="compositionally biased region" description="Polar residues" evidence="1">
    <location>
        <begin position="29"/>
        <end position="44"/>
    </location>
</feature>
<dbReference type="PANTHER" id="PTHR33647">
    <property type="entry name" value="OS01G0793900 PROTEIN"/>
    <property type="match status" value="1"/>
</dbReference>
<keyword evidence="3" id="KW-1185">Reference proteome</keyword>
<evidence type="ECO:0000256" key="1">
    <source>
        <dbReference type="SAM" id="MobiDB-lite"/>
    </source>
</evidence>
<dbReference type="PANTHER" id="PTHR33647:SF5">
    <property type="entry name" value="OS01G0793900 PROTEIN"/>
    <property type="match status" value="1"/>
</dbReference>
<dbReference type="AlphaFoldDB" id="A0A833R5W7"/>
<organism evidence="2 3">
    <name type="scientific">Carex littledalei</name>
    <dbReference type="NCBI Taxonomy" id="544730"/>
    <lineage>
        <taxon>Eukaryota</taxon>
        <taxon>Viridiplantae</taxon>
        <taxon>Streptophyta</taxon>
        <taxon>Embryophyta</taxon>
        <taxon>Tracheophyta</taxon>
        <taxon>Spermatophyta</taxon>
        <taxon>Magnoliopsida</taxon>
        <taxon>Liliopsida</taxon>
        <taxon>Poales</taxon>
        <taxon>Cyperaceae</taxon>
        <taxon>Cyperoideae</taxon>
        <taxon>Cariceae</taxon>
        <taxon>Carex</taxon>
        <taxon>Carex subgen. Euthyceras</taxon>
    </lineage>
</organism>
<accession>A0A833R5W7</accession>
<reference evidence="2" key="1">
    <citation type="submission" date="2020-01" db="EMBL/GenBank/DDBJ databases">
        <title>Genome sequence of Kobresia littledalei, the first chromosome-level genome in the family Cyperaceae.</title>
        <authorList>
            <person name="Qu G."/>
        </authorList>
    </citation>
    <scope>NUCLEOTIDE SEQUENCE</scope>
    <source>
        <strain evidence="2">C.B.Clarke</strain>
        <tissue evidence="2">Leaf</tissue>
    </source>
</reference>
<dbReference type="OrthoDB" id="610799at2759"/>
<comment type="caution">
    <text evidence="2">The sequence shown here is derived from an EMBL/GenBank/DDBJ whole genome shotgun (WGS) entry which is preliminary data.</text>
</comment>
<protein>
    <submittedName>
        <fullName evidence="2">Uncharacterized protein</fullName>
    </submittedName>
</protein>
<sequence>MGNCITFRRVVAWMDDGEWDLLDSESPLHCTQSPKSQSEQQPIITKSIHEDVKLKQPAESPTSAMNPTHEVRIKISKKQLAELLRQAETKGQPVQEVLLNLAETTKPRRERHRNRIGQCWRPGLQSIPEIIE</sequence>
<name>A0A833R5W7_9POAL</name>
<evidence type="ECO:0000313" key="2">
    <source>
        <dbReference type="EMBL" id="KAF3330064.1"/>
    </source>
</evidence>